<dbReference type="AlphaFoldDB" id="A0ABD2JLT3"/>
<dbReference type="InterPro" id="IPR003173">
    <property type="entry name" value="PC4_C"/>
</dbReference>
<proteinExistence type="inferred from homology"/>
<protein>
    <recommendedName>
        <fullName evidence="8">Transcriptional coactivator p15 (PC4) C-terminal domain-containing protein</fullName>
    </recommendedName>
</protein>
<evidence type="ECO:0000256" key="1">
    <source>
        <dbReference type="ARBA" id="ARBA00004123"/>
    </source>
</evidence>
<evidence type="ECO:0000256" key="3">
    <source>
        <dbReference type="ARBA" id="ARBA00023015"/>
    </source>
</evidence>
<gene>
    <name evidence="9" type="ORF">niasHT_024160</name>
</gene>
<dbReference type="PANTHER" id="PTHR13215">
    <property type="entry name" value="RNA POLYMERASE II TRANSCRIPTIONAL COACTIVATOR"/>
    <property type="match status" value="1"/>
</dbReference>
<name>A0ABD2JLT3_9BILA</name>
<organism evidence="9 10">
    <name type="scientific">Heterodera trifolii</name>
    <dbReference type="NCBI Taxonomy" id="157864"/>
    <lineage>
        <taxon>Eukaryota</taxon>
        <taxon>Metazoa</taxon>
        <taxon>Ecdysozoa</taxon>
        <taxon>Nematoda</taxon>
        <taxon>Chromadorea</taxon>
        <taxon>Rhabditida</taxon>
        <taxon>Tylenchina</taxon>
        <taxon>Tylenchomorpha</taxon>
        <taxon>Tylenchoidea</taxon>
        <taxon>Heteroderidae</taxon>
        <taxon>Heteroderinae</taxon>
        <taxon>Heterodera</taxon>
    </lineage>
</organism>
<dbReference type="EMBL" id="JBICBT010000941">
    <property type="protein sequence ID" value="KAL3091578.1"/>
    <property type="molecule type" value="Genomic_DNA"/>
</dbReference>
<keyword evidence="5" id="KW-0804">Transcription</keyword>
<dbReference type="InterPro" id="IPR045125">
    <property type="entry name" value="Sub1/Tcp4-like"/>
</dbReference>
<dbReference type="Gene3D" id="2.30.31.10">
    <property type="entry name" value="Transcriptional Coactivator Pc4, Chain A"/>
    <property type="match status" value="1"/>
</dbReference>
<keyword evidence="10" id="KW-1185">Reference proteome</keyword>
<comment type="caution">
    <text evidence="9">The sequence shown here is derived from an EMBL/GenBank/DDBJ whole genome shotgun (WGS) entry which is preliminary data.</text>
</comment>
<evidence type="ECO:0000313" key="9">
    <source>
        <dbReference type="EMBL" id="KAL3091578.1"/>
    </source>
</evidence>
<evidence type="ECO:0000256" key="7">
    <source>
        <dbReference type="SAM" id="MobiDB-lite"/>
    </source>
</evidence>
<keyword evidence="4" id="KW-0238">DNA-binding</keyword>
<comment type="similarity">
    <text evidence="2">Belongs to the transcriptional coactivator PC4 family.</text>
</comment>
<evidence type="ECO:0000256" key="4">
    <source>
        <dbReference type="ARBA" id="ARBA00023125"/>
    </source>
</evidence>
<keyword evidence="6" id="KW-0539">Nucleus</keyword>
<accession>A0ABD2JLT3</accession>
<evidence type="ECO:0000259" key="8">
    <source>
        <dbReference type="Pfam" id="PF02229"/>
    </source>
</evidence>
<evidence type="ECO:0000256" key="2">
    <source>
        <dbReference type="ARBA" id="ARBA00009001"/>
    </source>
</evidence>
<keyword evidence="3" id="KW-0805">Transcription regulation</keyword>
<evidence type="ECO:0000256" key="5">
    <source>
        <dbReference type="ARBA" id="ARBA00023163"/>
    </source>
</evidence>
<comment type="subcellular location">
    <subcellularLocation>
        <location evidence="1">Nucleus</location>
    </subcellularLocation>
</comment>
<dbReference type="GO" id="GO:0003677">
    <property type="term" value="F:DNA binding"/>
    <property type="evidence" value="ECO:0007669"/>
    <property type="project" value="UniProtKB-KW"/>
</dbReference>
<evidence type="ECO:0000313" key="10">
    <source>
        <dbReference type="Proteomes" id="UP001620626"/>
    </source>
</evidence>
<dbReference type="SUPFAM" id="SSF54447">
    <property type="entry name" value="ssDNA-binding transcriptional regulator domain"/>
    <property type="match status" value="1"/>
</dbReference>
<feature type="region of interest" description="Disordered" evidence="7">
    <location>
        <begin position="1"/>
        <end position="85"/>
    </location>
</feature>
<dbReference type="GO" id="GO:0005634">
    <property type="term" value="C:nucleus"/>
    <property type="evidence" value="ECO:0007669"/>
    <property type="project" value="UniProtKB-SubCell"/>
</dbReference>
<sequence length="166" mass="18353">MSDDSTLTDSSDDKVVPAKKAKIRSKEKAKAGVKKTRIVSEGSSEDVEDSAPQKGKGSKKSANKESKKSSNISPESSEDDLEKDELVEKNAVKRERDHQGNEIVPIGGNRFISVDRFKGRILIGIREYYQKDGKWLPGKKGISLNQDQFNGFLKILPDVKKMISSA</sequence>
<dbReference type="InterPro" id="IPR009044">
    <property type="entry name" value="ssDNA-bd_transcriptional_reg"/>
</dbReference>
<reference evidence="9 10" key="1">
    <citation type="submission" date="2024-10" db="EMBL/GenBank/DDBJ databases">
        <authorList>
            <person name="Kim D."/>
        </authorList>
    </citation>
    <scope>NUCLEOTIDE SEQUENCE [LARGE SCALE GENOMIC DNA]</scope>
    <source>
        <strain evidence="9">BH-2024</strain>
    </source>
</reference>
<feature type="domain" description="Transcriptional coactivator p15 (PC4) C-terminal" evidence="8">
    <location>
        <begin position="105"/>
        <end position="155"/>
    </location>
</feature>
<evidence type="ECO:0000256" key="6">
    <source>
        <dbReference type="ARBA" id="ARBA00023242"/>
    </source>
</evidence>
<dbReference type="Proteomes" id="UP001620626">
    <property type="component" value="Unassembled WGS sequence"/>
</dbReference>
<dbReference type="Pfam" id="PF02229">
    <property type="entry name" value="PC4"/>
    <property type="match status" value="1"/>
</dbReference>